<evidence type="ECO:0000256" key="4">
    <source>
        <dbReference type="ARBA" id="ARBA00022670"/>
    </source>
</evidence>
<feature type="region of interest" description="Disordered" evidence="8">
    <location>
        <begin position="235"/>
        <end position="267"/>
    </location>
</feature>
<dbReference type="SUPFAM" id="SSF54001">
    <property type="entry name" value="Cysteine proteinases"/>
    <property type="match status" value="1"/>
</dbReference>
<keyword evidence="6" id="KW-0378">Hydrolase</keyword>
<dbReference type="InParanoid" id="A0A286ULG9"/>
<comment type="similarity">
    <text evidence="2">Belongs to the peptidase C19 family.</text>
</comment>
<evidence type="ECO:0000256" key="7">
    <source>
        <dbReference type="ARBA" id="ARBA00022807"/>
    </source>
</evidence>
<dbReference type="Proteomes" id="UP000217199">
    <property type="component" value="Unassembled WGS sequence"/>
</dbReference>
<dbReference type="EMBL" id="NBII01000003">
    <property type="protein sequence ID" value="PAV20379.1"/>
    <property type="molecule type" value="Genomic_DNA"/>
</dbReference>
<feature type="compositionally biased region" description="Polar residues" evidence="8">
    <location>
        <begin position="424"/>
        <end position="441"/>
    </location>
</feature>
<keyword evidence="11" id="KW-1185">Reference proteome</keyword>
<feature type="compositionally biased region" description="Low complexity" evidence="8">
    <location>
        <begin position="951"/>
        <end position="966"/>
    </location>
</feature>
<dbReference type="PROSITE" id="PS50235">
    <property type="entry name" value="USP_3"/>
    <property type="match status" value="1"/>
</dbReference>
<dbReference type="OrthoDB" id="420187at2759"/>
<name>A0A286ULG9_9AGAM</name>
<dbReference type="PANTHER" id="PTHR24006:SF888">
    <property type="entry name" value="UBIQUITIN CARBOXYL-TERMINAL HYDROLASE 30"/>
    <property type="match status" value="1"/>
</dbReference>
<dbReference type="GO" id="GO:0006508">
    <property type="term" value="P:proteolysis"/>
    <property type="evidence" value="ECO:0007669"/>
    <property type="project" value="UniProtKB-KW"/>
</dbReference>
<feature type="region of interest" description="Disordered" evidence="8">
    <location>
        <begin position="419"/>
        <end position="484"/>
    </location>
</feature>
<feature type="region of interest" description="Disordered" evidence="8">
    <location>
        <begin position="123"/>
        <end position="160"/>
    </location>
</feature>
<dbReference type="Gene3D" id="3.90.70.10">
    <property type="entry name" value="Cysteine proteinases"/>
    <property type="match status" value="2"/>
</dbReference>
<dbReference type="GO" id="GO:0016579">
    <property type="term" value="P:protein deubiquitination"/>
    <property type="evidence" value="ECO:0007669"/>
    <property type="project" value="InterPro"/>
</dbReference>
<keyword evidence="7" id="KW-0788">Thiol protease</keyword>
<comment type="catalytic activity">
    <reaction evidence="1">
        <text>Thiol-dependent hydrolysis of ester, thioester, amide, peptide and isopeptide bonds formed by the C-terminal Gly of ubiquitin (a 76-residue protein attached to proteins as an intracellular targeting signal).</text>
        <dbReference type="EC" id="3.4.19.12"/>
    </reaction>
</comment>
<proteinExistence type="inferred from homology"/>
<dbReference type="InterPro" id="IPR050164">
    <property type="entry name" value="Peptidase_C19"/>
</dbReference>
<evidence type="ECO:0000259" key="9">
    <source>
        <dbReference type="PROSITE" id="PS50235"/>
    </source>
</evidence>
<feature type="compositionally biased region" description="Low complexity" evidence="8">
    <location>
        <begin position="746"/>
        <end position="762"/>
    </location>
</feature>
<dbReference type="AlphaFoldDB" id="A0A286ULG9"/>
<feature type="compositionally biased region" description="Pro residues" evidence="8">
    <location>
        <begin position="459"/>
        <end position="472"/>
    </location>
</feature>
<feature type="domain" description="USP" evidence="9">
    <location>
        <begin position="1"/>
        <end position="1034"/>
    </location>
</feature>
<feature type="region of interest" description="Disordered" evidence="8">
    <location>
        <begin position="632"/>
        <end position="793"/>
    </location>
</feature>
<feature type="compositionally biased region" description="Acidic residues" evidence="8">
    <location>
        <begin position="884"/>
        <end position="896"/>
    </location>
</feature>
<evidence type="ECO:0000313" key="10">
    <source>
        <dbReference type="EMBL" id="PAV20379.1"/>
    </source>
</evidence>
<feature type="region of interest" description="Disordered" evidence="8">
    <location>
        <begin position="867"/>
        <end position="903"/>
    </location>
</feature>
<accession>A0A286ULG9</accession>
<dbReference type="InterPro" id="IPR001394">
    <property type="entry name" value="Peptidase_C19_UCH"/>
</dbReference>
<dbReference type="PANTHER" id="PTHR24006">
    <property type="entry name" value="UBIQUITIN CARBOXYL-TERMINAL HYDROLASE"/>
    <property type="match status" value="1"/>
</dbReference>
<dbReference type="STRING" id="2282107.A0A286ULG9"/>
<feature type="compositionally biased region" description="Polar residues" evidence="8">
    <location>
        <begin position="632"/>
        <end position="654"/>
    </location>
</feature>
<comment type="caution">
    <text evidence="10">The sequence shown here is derived from an EMBL/GenBank/DDBJ whole genome shotgun (WGS) entry which is preliminary data.</text>
</comment>
<feature type="compositionally biased region" description="Basic and acidic residues" evidence="8">
    <location>
        <begin position="363"/>
        <end position="374"/>
    </location>
</feature>
<dbReference type="EC" id="3.4.19.12" evidence="3"/>
<feature type="compositionally biased region" description="Acidic residues" evidence="8">
    <location>
        <begin position="736"/>
        <end position="745"/>
    </location>
</feature>
<feature type="compositionally biased region" description="Basic and acidic residues" evidence="8">
    <location>
        <begin position="657"/>
        <end position="676"/>
    </location>
</feature>
<reference evidence="10 11" key="1">
    <citation type="journal article" date="2017" name="Mol. Ecol.">
        <title>Comparative and population genomic landscape of Phellinus noxius: A hypervariable fungus causing root rot in trees.</title>
        <authorList>
            <person name="Chung C.L."/>
            <person name="Lee T.J."/>
            <person name="Akiba M."/>
            <person name="Lee H.H."/>
            <person name="Kuo T.H."/>
            <person name="Liu D."/>
            <person name="Ke H.M."/>
            <person name="Yokoi T."/>
            <person name="Roa M.B."/>
            <person name="Lu M.J."/>
            <person name="Chang Y.Y."/>
            <person name="Ann P.J."/>
            <person name="Tsai J.N."/>
            <person name="Chen C.Y."/>
            <person name="Tzean S.S."/>
            <person name="Ota Y."/>
            <person name="Hattori T."/>
            <person name="Sahashi N."/>
            <person name="Liou R.F."/>
            <person name="Kikuchi T."/>
            <person name="Tsai I.J."/>
        </authorList>
    </citation>
    <scope>NUCLEOTIDE SEQUENCE [LARGE SCALE GENOMIC DNA]</scope>
    <source>
        <strain evidence="10 11">FFPRI411160</strain>
    </source>
</reference>
<keyword evidence="4" id="KW-0645">Protease</keyword>
<evidence type="ECO:0000256" key="2">
    <source>
        <dbReference type="ARBA" id="ARBA00009085"/>
    </source>
</evidence>
<feature type="compositionally biased region" description="Low complexity" evidence="8">
    <location>
        <begin position="692"/>
        <end position="707"/>
    </location>
</feature>
<feature type="compositionally biased region" description="Basic and acidic residues" evidence="8">
    <location>
        <begin position="569"/>
        <end position="584"/>
    </location>
</feature>
<feature type="compositionally biased region" description="Low complexity" evidence="8">
    <location>
        <begin position="724"/>
        <end position="735"/>
    </location>
</feature>
<feature type="compositionally biased region" description="Basic and acidic residues" evidence="8">
    <location>
        <begin position="237"/>
        <end position="249"/>
    </location>
</feature>
<feature type="region of interest" description="Disordered" evidence="8">
    <location>
        <begin position="355"/>
        <end position="403"/>
    </location>
</feature>
<dbReference type="GO" id="GO:0004843">
    <property type="term" value="F:cysteine-type deubiquitinase activity"/>
    <property type="evidence" value="ECO:0007669"/>
    <property type="project" value="UniProtKB-EC"/>
</dbReference>
<dbReference type="PROSITE" id="PS00973">
    <property type="entry name" value="USP_2"/>
    <property type="match status" value="1"/>
</dbReference>
<sequence>MNSVLQGLIATPMLADIVRFHLPDSYAPAIAARRSPQLTNGHGRGGPAEKQWEQGMPLGDVFVSLMERAWKIQEERERVSMSPRELLARIGAKYDQYLDFRQQDAHELLRHLLDAMRMEELDIIKKRQPPSPKNKRRLKTNFKNANSSSGNQNQQSSVNGSIPEEDRLVSFVDMVFGGQLASILVCEKCKKVSCTYEDFNDLSLSIKLEDYMFDNKIKKRDRLKIFARKLGMRGRGPMRELDIPDDKGPRSSSVPASPTRRSEEAERSFELVMNDVERRRRSLEVEEEAATLLSVQQDESKPELLEVNGEHSAKHEQRVMLGVVEEQGSLKEDTLREREEDGWVKLRRRFSAGVVKKKGKKGIPKDAARGRVSNDESEQKDDTIDSFVDVKMPSPSPISPTASPLLGATIALQKLAFSRKPSPSRMNTASPSISTVTSPSRSPEIPPVSLPLPTLQSPSPSPAPSPAPPSRPKTPSQPKHSRSESAYLRRLLADVPVHTNSPFNIFRNGALTSSTGDISDNRSIWSKLSHEQSVEGCLKLFTSVEVLDGENMVGCRRCWKIQHGQYVPRGKDGKVNSINEKDCDSSSEDSSNASVKIDLVDEDVSNDTIDSANSPSANGVSDRLEDARQLFPIQTSSQIPFPTTSPINVPSISMTVPERDTSFDTRVKPSIDDERNAAYPDQYNNPRRKESSQLSSSPSRDSLQLPPRHFRQPAERRNFISFGTASDTSSISSDEPSADELDETETSLTMSLHSESSSIASSTMTDQPDRTGYKSPITPSSREKSSKSSSIPRAKQVILRRAYKRYLIATPPPVLVIHLKRFQQSSSSPVMFQSLASFKKLEDPVSFSEYLDLSPFLMPSKDELIGESRKKKRKEKKRKSKEKEDDEDGTVEADGDDSQKSGGPKSECYVYRLYAVVVHIGNMLGGHYIAYTALPEAEPLPSDKSSDDVESSLNSLPSSSSLGSNKLRPEIPRTTSFLRSATPEVNNYKRRSSNVSTKTTTQRQWCYVSDTTVRLASLEEVLKAKAYICMYERLT</sequence>
<dbReference type="GO" id="GO:0005634">
    <property type="term" value="C:nucleus"/>
    <property type="evidence" value="ECO:0007669"/>
    <property type="project" value="TreeGrafter"/>
</dbReference>
<feature type="region of interest" description="Disordered" evidence="8">
    <location>
        <begin position="33"/>
        <end position="52"/>
    </location>
</feature>
<feature type="compositionally biased region" description="Polar residues" evidence="8">
    <location>
        <begin position="973"/>
        <end position="985"/>
    </location>
</feature>
<dbReference type="Pfam" id="PF00443">
    <property type="entry name" value="UCH"/>
    <property type="match status" value="1"/>
</dbReference>
<evidence type="ECO:0000256" key="8">
    <source>
        <dbReference type="SAM" id="MobiDB-lite"/>
    </source>
</evidence>
<evidence type="ECO:0000256" key="3">
    <source>
        <dbReference type="ARBA" id="ARBA00012759"/>
    </source>
</evidence>
<dbReference type="GO" id="GO:0005829">
    <property type="term" value="C:cytosol"/>
    <property type="evidence" value="ECO:0007669"/>
    <property type="project" value="TreeGrafter"/>
</dbReference>
<dbReference type="InterPro" id="IPR038765">
    <property type="entry name" value="Papain-like_cys_pep_sf"/>
</dbReference>
<keyword evidence="5" id="KW-0833">Ubl conjugation pathway</keyword>
<gene>
    <name evidence="10" type="ORF">PNOK_0300600</name>
</gene>
<evidence type="ECO:0000256" key="5">
    <source>
        <dbReference type="ARBA" id="ARBA00022786"/>
    </source>
</evidence>
<dbReference type="InterPro" id="IPR028889">
    <property type="entry name" value="USP"/>
</dbReference>
<feature type="compositionally biased region" description="Basic residues" evidence="8">
    <location>
        <begin position="869"/>
        <end position="880"/>
    </location>
</feature>
<feature type="region of interest" description="Disordered" evidence="8">
    <location>
        <begin position="939"/>
        <end position="996"/>
    </location>
</feature>
<evidence type="ECO:0000256" key="6">
    <source>
        <dbReference type="ARBA" id="ARBA00022801"/>
    </source>
</evidence>
<feature type="compositionally biased region" description="Low complexity" evidence="8">
    <location>
        <begin position="146"/>
        <end position="160"/>
    </location>
</feature>
<evidence type="ECO:0000256" key="1">
    <source>
        <dbReference type="ARBA" id="ARBA00000707"/>
    </source>
</evidence>
<evidence type="ECO:0000313" key="11">
    <source>
        <dbReference type="Proteomes" id="UP000217199"/>
    </source>
</evidence>
<dbReference type="InterPro" id="IPR018200">
    <property type="entry name" value="USP_CS"/>
</dbReference>
<organism evidence="10 11">
    <name type="scientific">Pyrrhoderma noxium</name>
    <dbReference type="NCBI Taxonomy" id="2282107"/>
    <lineage>
        <taxon>Eukaryota</taxon>
        <taxon>Fungi</taxon>
        <taxon>Dikarya</taxon>
        <taxon>Basidiomycota</taxon>
        <taxon>Agaricomycotina</taxon>
        <taxon>Agaricomycetes</taxon>
        <taxon>Hymenochaetales</taxon>
        <taxon>Hymenochaetaceae</taxon>
        <taxon>Pyrrhoderma</taxon>
    </lineage>
</organism>
<feature type="region of interest" description="Disordered" evidence="8">
    <location>
        <begin position="569"/>
        <end position="595"/>
    </location>
</feature>
<protein>
    <recommendedName>
        <fullName evidence="3">ubiquitinyl hydrolase 1</fullName>
        <ecNumber evidence="3">3.4.19.12</ecNumber>
    </recommendedName>
</protein>